<protein>
    <submittedName>
        <fullName evidence="2">Uncharacterized protein</fullName>
    </submittedName>
</protein>
<evidence type="ECO:0000256" key="1">
    <source>
        <dbReference type="SAM" id="MobiDB-lite"/>
    </source>
</evidence>
<reference evidence="2 3" key="1">
    <citation type="journal article" date="2019" name="Nat. Ecol. Evol.">
        <title>Megaphylogeny resolves global patterns of mushroom evolution.</title>
        <authorList>
            <person name="Varga T."/>
            <person name="Krizsan K."/>
            <person name="Foldi C."/>
            <person name="Dima B."/>
            <person name="Sanchez-Garcia M."/>
            <person name="Sanchez-Ramirez S."/>
            <person name="Szollosi G.J."/>
            <person name="Szarkandi J.G."/>
            <person name="Papp V."/>
            <person name="Albert L."/>
            <person name="Andreopoulos W."/>
            <person name="Angelini C."/>
            <person name="Antonin V."/>
            <person name="Barry K.W."/>
            <person name="Bougher N.L."/>
            <person name="Buchanan P."/>
            <person name="Buyck B."/>
            <person name="Bense V."/>
            <person name="Catcheside P."/>
            <person name="Chovatia M."/>
            <person name="Cooper J."/>
            <person name="Damon W."/>
            <person name="Desjardin D."/>
            <person name="Finy P."/>
            <person name="Geml J."/>
            <person name="Haridas S."/>
            <person name="Hughes K."/>
            <person name="Justo A."/>
            <person name="Karasinski D."/>
            <person name="Kautmanova I."/>
            <person name="Kiss B."/>
            <person name="Kocsube S."/>
            <person name="Kotiranta H."/>
            <person name="LaButti K.M."/>
            <person name="Lechner B.E."/>
            <person name="Liimatainen K."/>
            <person name="Lipzen A."/>
            <person name="Lukacs Z."/>
            <person name="Mihaltcheva S."/>
            <person name="Morgado L.N."/>
            <person name="Niskanen T."/>
            <person name="Noordeloos M.E."/>
            <person name="Ohm R.A."/>
            <person name="Ortiz-Santana B."/>
            <person name="Ovrebo C."/>
            <person name="Racz N."/>
            <person name="Riley R."/>
            <person name="Savchenko A."/>
            <person name="Shiryaev A."/>
            <person name="Soop K."/>
            <person name="Spirin V."/>
            <person name="Szebenyi C."/>
            <person name="Tomsovsky M."/>
            <person name="Tulloss R.E."/>
            <person name="Uehling J."/>
            <person name="Grigoriev I.V."/>
            <person name="Vagvolgyi C."/>
            <person name="Papp T."/>
            <person name="Martin F.M."/>
            <person name="Miettinen O."/>
            <person name="Hibbett D.S."/>
            <person name="Nagy L.G."/>
        </authorList>
    </citation>
    <scope>NUCLEOTIDE SEQUENCE [LARGE SCALE GENOMIC DNA]</scope>
    <source>
        <strain evidence="2 3">FP101781</strain>
    </source>
</reference>
<feature type="compositionally biased region" description="Polar residues" evidence="1">
    <location>
        <begin position="345"/>
        <end position="367"/>
    </location>
</feature>
<feature type="compositionally biased region" description="Polar residues" evidence="1">
    <location>
        <begin position="143"/>
        <end position="180"/>
    </location>
</feature>
<evidence type="ECO:0000313" key="3">
    <source>
        <dbReference type="Proteomes" id="UP000298030"/>
    </source>
</evidence>
<dbReference type="EMBL" id="QPFP01000024">
    <property type="protein sequence ID" value="TEB30166.1"/>
    <property type="molecule type" value="Genomic_DNA"/>
</dbReference>
<comment type="caution">
    <text evidence="2">The sequence shown here is derived from an EMBL/GenBank/DDBJ whole genome shotgun (WGS) entry which is preliminary data.</text>
</comment>
<feature type="region of interest" description="Disordered" evidence="1">
    <location>
        <begin position="1"/>
        <end position="471"/>
    </location>
</feature>
<feature type="compositionally biased region" description="Low complexity" evidence="1">
    <location>
        <begin position="195"/>
        <end position="205"/>
    </location>
</feature>
<dbReference type="Proteomes" id="UP000298030">
    <property type="component" value="Unassembled WGS sequence"/>
</dbReference>
<organism evidence="2 3">
    <name type="scientific">Coprinellus micaceus</name>
    <name type="common">Glistening ink-cap mushroom</name>
    <name type="synonym">Coprinus micaceus</name>
    <dbReference type="NCBI Taxonomy" id="71717"/>
    <lineage>
        <taxon>Eukaryota</taxon>
        <taxon>Fungi</taxon>
        <taxon>Dikarya</taxon>
        <taxon>Basidiomycota</taxon>
        <taxon>Agaricomycotina</taxon>
        <taxon>Agaricomycetes</taxon>
        <taxon>Agaricomycetidae</taxon>
        <taxon>Agaricales</taxon>
        <taxon>Agaricineae</taxon>
        <taxon>Psathyrellaceae</taxon>
        <taxon>Coprinellus</taxon>
    </lineage>
</organism>
<keyword evidence="3" id="KW-1185">Reference proteome</keyword>
<proteinExistence type="predicted"/>
<dbReference type="OrthoDB" id="3064491at2759"/>
<feature type="compositionally biased region" description="Pro residues" evidence="1">
    <location>
        <begin position="53"/>
        <end position="62"/>
    </location>
</feature>
<sequence length="471" mass="50854">MKSVFRVWKRRGSSKTTLDDDTHLPLQSPLDTPKQLTPSPSPSPSYHAGPSRPSRPPAPPSLASPVFKDSFSHSIEEALQRSRGQSRHASGNYPTTPRASSYRLNDSPPLAHHSNLSHTASSGGSPSRHHGPRDTMQGRASLVPSSQSPQIPTSNAGPHSAAWTNSSPSRSQVRSPTRVNFDTPVDVLDTATQLSNFSFSRASSSLDRPEEGRGSRRPSPLPESHTRLPHDSPSPRISHRRGSKDELSAMPPSGQPGLLRVDTTDPRTRRSLATTRSTPHLRPNSEYPPRNDNPLPPLPIPSPSDPNFVSYFPSPPPLIIRKKRPQPLVLNPQTRTHPAPPVSSPYLSSTDSTPVATPQSSALQFPTSPTPPKLNRKASMIPPLVHSPPTSPLPSPPPPHILGAPTSPPPRRTAHSFHSSSPPLKPSRSAINLRMEGAPPSIPTHRMTSSDPITEVAGQPMKHRTGSPLKL</sequence>
<evidence type="ECO:0000313" key="2">
    <source>
        <dbReference type="EMBL" id="TEB30166.1"/>
    </source>
</evidence>
<dbReference type="AlphaFoldDB" id="A0A4Y7T7K5"/>
<accession>A0A4Y7T7K5</accession>
<name>A0A4Y7T7K5_COPMI</name>
<feature type="compositionally biased region" description="Pro residues" evidence="1">
    <location>
        <begin position="294"/>
        <end position="304"/>
    </location>
</feature>
<feature type="compositionally biased region" description="Basic and acidic residues" evidence="1">
    <location>
        <begin position="70"/>
        <end position="80"/>
    </location>
</feature>
<feature type="compositionally biased region" description="Pro residues" evidence="1">
    <location>
        <begin position="385"/>
        <end position="411"/>
    </location>
</feature>
<feature type="compositionally biased region" description="Polar residues" evidence="1">
    <location>
        <begin position="87"/>
        <end position="104"/>
    </location>
</feature>
<gene>
    <name evidence="2" type="ORF">FA13DRAFT_573264</name>
</gene>